<proteinExistence type="predicted"/>
<accession>A0A8V5GHM6</accession>
<dbReference type="Proteomes" id="UP000694405">
    <property type="component" value="Chromosome 12"/>
</dbReference>
<dbReference type="InterPro" id="IPR013783">
    <property type="entry name" value="Ig-like_fold"/>
</dbReference>
<reference evidence="1" key="3">
    <citation type="submission" date="2025-09" db="UniProtKB">
        <authorList>
            <consortium name="Ensembl"/>
        </authorList>
    </citation>
    <scope>IDENTIFICATION</scope>
</reference>
<organism evidence="1 2">
    <name type="scientific">Melopsittacus undulatus</name>
    <name type="common">Budgerigar</name>
    <name type="synonym">Psittacus undulatus</name>
    <dbReference type="NCBI Taxonomy" id="13146"/>
    <lineage>
        <taxon>Eukaryota</taxon>
        <taxon>Metazoa</taxon>
        <taxon>Chordata</taxon>
        <taxon>Craniata</taxon>
        <taxon>Vertebrata</taxon>
        <taxon>Euteleostomi</taxon>
        <taxon>Archelosauria</taxon>
        <taxon>Archosauria</taxon>
        <taxon>Dinosauria</taxon>
        <taxon>Saurischia</taxon>
        <taxon>Theropoda</taxon>
        <taxon>Coelurosauria</taxon>
        <taxon>Aves</taxon>
        <taxon>Neognathae</taxon>
        <taxon>Neoaves</taxon>
        <taxon>Telluraves</taxon>
        <taxon>Australaves</taxon>
        <taxon>Psittaciformes</taxon>
        <taxon>Psittaculidae</taxon>
        <taxon>Melopsittacus</taxon>
    </lineage>
</organism>
<dbReference type="InterPro" id="IPR036179">
    <property type="entry name" value="Ig-like_dom_sf"/>
</dbReference>
<sequence length="183" mass="19452">QSWFPRPLCTGALSHCPGSLVQAALTQPPSLSVEPGKDAQITCSGGGSYEYGWYQQKVPGSAIVTVIYNNNQRPSAEDRAIYYCVSWDSSSADEHPGAPREPWLGAPLAEALSCVPCCSGPCAPCQFRADAHPALVTAAVPKGPVCVPEAPSLSTGALLMVPYRSPKGCGRSWRCLSTWWKLS</sequence>
<name>A0A8V5GHM6_MELUD</name>
<dbReference type="Gene3D" id="2.60.40.10">
    <property type="entry name" value="Immunoglobulins"/>
    <property type="match status" value="1"/>
</dbReference>
<evidence type="ECO:0000313" key="2">
    <source>
        <dbReference type="Proteomes" id="UP000694405"/>
    </source>
</evidence>
<dbReference type="InterPro" id="IPR050150">
    <property type="entry name" value="IgV_Light_Chain"/>
</dbReference>
<reference evidence="1" key="1">
    <citation type="submission" date="2020-03" db="EMBL/GenBank/DDBJ databases">
        <title>Melopsittacus undulatus (budgerigar) genome, bMelUnd1, maternal haplotype with Z.</title>
        <authorList>
            <person name="Gedman G."/>
            <person name="Mountcastle J."/>
            <person name="Haase B."/>
            <person name="Formenti G."/>
            <person name="Wright T."/>
            <person name="Apodaca J."/>
            <person name="Pelan S."/>
            <person name="Chow W."/>
            <person name="Rhie A."/>
            <person name="Howe K."/>
            <person name="Fedrigo O."/>
            <person name="Jarvis E.D."/>
        </authorList>
    </citation>
    <scope>NUCLEOTIDE SEQUENCE [LARGE SCALE GENOMIC DNA]</scope>
</reference>
<dbReference type="AlphaFoldDB" id="A0A8V5GHM6"/>
<dbReference type="SUPFAM" id="SSF48726">
    <property type="entry name" value="Immunoglobulin"/>
    <property type="match status" value="1"/>
</dbReference>
<reference evidence="1" key="2">
    <citation type="submission" date="2025-08" db="UniProtKB">
        <authorList>
            <consortium name="Ensembl"/>
        </authorList>
    </citation>
    <scope>IDENTIFICATION</scope>
</reference>
<protein>
    <submittedName>
        <fullName evidence="1">Uncharacterized protein</fullName>
    </submittedName>
</protein>
<dbReference type="Ensembl" id="ENSMUNT00000029911.1">
    <property type="protein sequence ID" value="ENSMUNP00000022641.1"/>
    <property type="gene ID" value="ENSMUNG00000020464.1"/>
</dbReference>
<dbReference type="PANTHER" id="PTHR23267">
    <property type="entry name" value="IMMUNOGLOBULIN LIGHT CHAIN"/>
    <property type="match status" value="1"/>
</dbReference>
<keyword evidence="2" id="KW-1185">Reference proteome</keyword>
<evidence type="ECO:0000313" key="1">
    <source>
        <dbReference type="Ensembl" id="ENSMUNP00000022641.1"/>
    </source>
</evidence>